<dbReference type="AlphaFoldDB" id="K0XEQ2"/>
<protein>
    <submittedName>
        <fullName evidence="1">Uncharacterized protein</fullName>
    </submittedName>
</protein>
<gene>
    <name evidence="1" type="ORF">HMPREF9448_00531</name>
</gene>
<accession>K0XEQ2</accession>
<proteinExistence type="predicted"/>
<keyword evidence="2" id="KW-1185">Reference proteome</keyword>
<name>K0XEQ2_9BACT</name>
<organism evidence="1 2">
    <name type="scientific">Barnesiella intestinihominis YIT 11860</name>
    <dbReference type="NCBI Taxonomy" id="742726"/>
    <lineage>
        <taxon>Bacteria</taxon>
        <taxon>Pseudomonadati</taxon>
        <taxon>Bacteroidota</taxon>
        <taxon>Bacteroidia</taxon>
        <taxon>Bacteroidales</taxon>
        <taxon>Barnesiellaceae</taxon>
        <taxon>Barnesiella</taxon>
    </lineage>
</organism>
<reference evidence="1 2" key="1">
    <citation type="submission" date="2012-08" db="EMBL/GenBank/DDBJ databases">
        <title>The Genome Sequence of Barnesiella intestinihominis YIT 11860.</title>
        <authorList>
            <consortium name="The Broad Institute Genome Sequencing Platform"/>
            <person name="Earl A."/>
            <person name="Ward D."/>
            <person name="Feldgarden M."/>
            <person name="Gevers D."/>
            <person name="Morotomi M."/>
            <person name="Walker B."/>
            <person name="Young S.K."/>
            <person name="Zeng Q."/>
            <person name="Gargeya S."/>
            <person name="Fitzgerald M."/>
            <person name="Haas B."/>
            <person name="Abouelleil A."/>
            <person name="Alvarado L."/>
            <person name="Arachchi H.M."/>
            <person name="Berlin A.M."/>
            <person name="Chapman S.B."/>
            <person name="Goldberg J."/>
            <person name="Griggs A."/>
            <person name="Gujja S."/>
            <person name="Hansen M."/>
            <person name="Howarth C."/>
            <person name="Imamovic A."/>
            <person name="Larimer J."/>
            <person name="McCowen C."/>
            <person name="Montmayeur A."/>
            <person name="Murphy C."/>
            <person name="Neiman D."/>
            <person name="Pearson M."/>
            <person name="Priest M."/>
            <person name="Roberts A."/>
            <person name="Saif S."/>
            <person name="Shea T."/>
            <person name="Sisk P."/>
            <person name="Sykes S."/>
            <person name="Wortman J."/>
            <person name="Nusbaum C."/>
            <person name="Birren B."/>
        </authorList>
    </citation>
    <scope>NUCLEOTIDE SEQUENCE [LARGE SCALE GENOMIC DNA]</scope>
    <source>
        <strain evidence="1 2">YIT 11860</strain>
    </source>
</reference>
<evidence type="ECO:0000313" key="1">
    <source>
        <dbReference type="EMBL" id="EJZ66354.1"/>
    </source>
</evidence>
<dbReference type="Proteomes" id="UP000006044">
    <property type="component" value="Unassembled WGS sequence"/>
</dbReference>
<evidence type="ECO:0000313" key="2">
    <source>
        <dbReference type="Proteomes" id="UP000006044"/>
    </source>
</evidence>
<dbReference type="EMBL" id="ADLE01000001">
    <property type="protein sequence ID" value="EJZ66354.1"/>
    <property type="molecule type" value="Genomic_DNA"/>
</dbReference>
<dbReference type="HOGENOM" id="CLU_3149898_0_0_10"/>
<comment type="caution">
    <text evidence="1">The sequence shown here is derived from an EMBL/GenBank/DDBJ whole genome shotgun (WGS) entry which is preliminary data.</text>
</comment>
<sequence length="48" mass="5171">MLRNATGHGRGGGVMLVAETKLGIDLFSLYCFATQGERLDENSGSLKR</sequence>